<reference evidence="3" key="1">
    <citation type="journal article" date="2013" name="Nat. Genet.">
        <title>The Capsella rubella genome and the genomic consequences of rapid mating system evolution.</title>
        <authorList>
            <person name="Slotte T."/>
            <person name="Hazzouri K.M."/>
            <person name="Agren J.A."/>
            <person name="Koenig D."/>
            <person name="Maumus F."/>
            <person name="Guo Y.L."/>
            <person name="Steige K."/>
            <person name="Platts A.E."/>
            <person name="Escobar J.S."/>
            <person name="Newman L.K."/>
            <person name="Wang W."/>
            <person name="Mandakova T."/>
            <person name="Vello E."/>
            <person name="Smith L.M."/>
            <person name="Henz S.R."/>
            <person name="Steffen J."/>
            <person name="Takuno S."/>
            <person name="Brandvain Y."/>
            <person name="Coop G."/>
            <person name="Andolfatto P."/>
            <person name="Hu T.T."/>
            <person name="Blanchette M."/>
            <person name="Clark R.M."/>
            <person name="Quesneville H."/>
            <person name="Nordborg M."/>
            <person name="Gaut B.S."/>
            <person name="Lysak M.A."/>
            <person name="Jenkins J."/>
            <person name="Grimwood J."/>
            <person name="Chapman J."/>
            <person name="Prochnik S."/>
            <person name="Shu S."/>
            <person name="Rokhsar D."/>
            <person name="Schmutz J."/>
            <person name="Weigel D."/>
            <person name="Wright S.I."/>
        </authorList>
    </citation>
    <scope>NUCLEOTIDE SEQUENCE [LARGE SCALE GENOMIC DNA]</scope>
    <source>
        <strain evidence="3">cv. Monte Gargano</strain>
    </source>
</reference>
<organism evidence="2 3">
    <name type="scientific">Capsella rubella</name>
    <dbReference type="NCBI Taxonomy" id="81985"/>
    <lineage>
        <taxon>Eukaryota</taxon>
        <taxon>Viridiplantae</taxon>
        <taxon>Streptophyta</taxon>
        <taxon>Embryophyta</taxon>
        <taxon>Tracheophyta</taxon>
        <taxon>Spermatophyta</taxon>
        <taxon>Magnoliopsida</taxon>
        <taxon>eudicotyledons</taxon>
        <taxon>Gunneridae</taxon>
        <taxon>Pentapetalae</taxon>
        <taxon>rosids</taxon>
        <taxon>malvids</taxon>
        <taxon>Brassicales</taxon>
        <taxon>Brassicaceae</taxon>
        <taxon>Camelineae</taxon>
        <taxon>Capsella</taxon>
    </lineage>
</organism>
<feature type="non-terminal residue" evidence="2">
    <location>
        <position position="157"/>
    </location>
</feature>
<evidence type="ECO:0000259" key="1">
    <source>
        <dbReference type="Pfam" id="PF13456"/>
    </source>
</evidence>
<dbReference type="GO" id="GO:0004523">
    <property type="term" value="F:RNA-DNA hybrid ribonuclease activity"/>
    <property type="evidence" value="ECO:0007669"/>
    <property type="project" value="InterPro"/>
</dbReference>
<dbReference type="Gene3D" id="3.30.420.10">
    <property type="entry name" value="Ribonuclease H-like superfamily/Ribonuclease H"/>
    <property type="match status" value="1"/>
</dbReference>
<dbReference type="InterPro" id="IPR036397">
    <property type="entry name" value="RNaseH_sf"/>
</dbReference>
<dbReference type="Pfam" id="PF13456">
    <property type="entry name" value="RVT_3"/>
    <property type="match status" value="1"/>
</dbReference>
<keyword evidence="3" id="KW-1185">Reference proteome</keyword>
<dbReference type="Proteomes" id="UP000029121">
    <property type="component" value="Unassembled WGS sequence"/>
</dbReference>
<protein>
    <recommendedName>
        <fullName evidence="1">RNase H type-1 domain-containing protein</fullName>
    </recommendedName>
</protein>
<dbReference type="EMBL" id="KB870807">
    <property type="protein sequence ID" value="EOA29646.1"/>
    <property type="molecule type" value="Genomic_DNA"/>
</dbReference>
<proteinExistence type="predicted"/>
<gene>
    <name evidence="2" type="ORF">CARUB_v10015148mg</name>
</gene>
<name>R0G2V2_9BRAS</name>
<sequence length="157" mass="17537">GEPAVGVLKCNVHCSWINELCFSGGAWLLRNHDGEAMCHAWDAFLPHQNRISAELSCIYWCLKSLKDLHITSCEVWSDCHAALSALANPVAWPKYQSILDNFAGCLQSMEVISFYVSSPKENVVTRDIAKSVTREGRLTSYLSLGGPAWLHEKIERD</sequence>
<dbReference type="InterPro" id="IPR002156">
    <property type="entry name" value="RNaseH_domain"/>
</dbReference>
<accession>R0G2V2</accession>
<dbReference type="AlphaFoldDB" id="R0G2V2"/>
<feature type="non-terminal residue" evidence="2">
    <location>
        <position position="1"/>
    </location>
</feature>
<dbReference type="GO" id="GO:0003676">
    <property type="term" value="F:nucleic acid binding"/>
    <property type="evidence" value="ECO:0007669"/>
    <property type="project" value="InterPro"/>
</dbReference>
<evidence type="ECO:0000313" key="3">
    <source>
        <dbReference type="Proteomes" id="UP000029121"/>
    </source>
</evidence>
<dbReference type="eggNOG" id="KOG1075">
    <property type="taxonomic scope" value="Eukaryota"/>
</dbReference>
<evidence type="ECO:0000313" key="2">
    <source>
        <dbReference type="EMBL" id="EOA29646.1"/>
    </source>
</evidence>
<feature type="domain" description="RNase H type-1" evidence="1">
    <location>
        <begin position="23"/>
        <end position="131"/>
    </location>
</feature>